<proteinExistence type="predicted"/>
<dbReference type="AlphaFoldDB" id="A0A6T1ZFH5"/>
<organism evidence="2">
    <name type="scientific">Eutreptiella gymnastica</name>
    <dbReference type="NCBI Taxonomy" id="73025"/>
    <lineage>
        <taxon>Eukaryota</taxon>
        <taxon>Discoba</taxon>
        <taxon>Euglenozoa</taxon>
        <taxon>Euglenida</taxon>
        <taxon>Spirocuta</taxon>
        <taxon>Euglenophyceae</taxon>
        <taxon>Eutreptiales</taxon>
        <taxon>Eutreptiaceae</taxon>
        <taxon>Eutreptiella</taxon>
    </lineage>
</organism>
<protein>
    <submittedName>
        <fullName evidence="2">Uncharacterized protein</fullName>
    </submittedName>
</protein>
<accession>A0A6T1ZFH5</accession>
<evidence type="ECO:0000313" key="1">
    <source>
        <dbReference type="EMBL" id="CAE0809676.1"/>
    </source>
</evidence>
<reference evidence="2" key="1">
    <citation type="submission" date="2021-01" db="EMBL/GenBank/DDBJ databases">
        <authorList>
            <person name="Corre E."/>
            <person name="Pelletier E."/>
            <person name="Niang G."/>
            <person name="Scheremetjew M."/>
            <person name="Finn R."/>
            <person name="Kale V."/>
            <person name="Holt S."/>
            <person name="Cochrane G."/>
            <person name="Meng A."/>
            <person name="Brown T."/>
            <person name="Cohen L."/>
        </authorList>
    </citation>
    <scope>NUCLEOTIDE SEQUENCE</scope>
    <source>
        <strain evidence="2">CCMP1594</strain>
    </source>
</reference>
<gene>
    <name evidence="1" type="ORF">EGYM00163_LOCUS20810</name>
    <name evidence="2" type="ORF">EGYM00163_LOCUS20811</name>
</gene>
<dbReference type="EMBL" id="HBJA01058818">
    <property type="protein sequence ID" value="CAE0809676.1"/>
    <property type="molecule type" value="Transcribed_RNA"/>
</dbReference>
<evidence type="ECO:0000313" key="2">
    <source>
        <dbReference type="EMBL" id="CAE0809677.1"/>
    </source>
</evidence>
<sequence>MDSGFLSPVLAAECCCLAPGAKMTTSLPSIIIPQQHNIRQLPLIHSIPITYHNISFRSSPATTSPPFHALAQHTHYHSTALHSTPPLHLTLHSTAQAAIRVIDCTEFWFIPFFLCSLPMQEQQKQARAEFSDGLCILAE</sequence>
<dbReference type="EMBL" id="HBJA01058819">
    <property type="protein sequence ID" value="CAE0809677.1"/>
    <property type="molecule type" value="Transcribed_RNA"/>
</dbReference>
<name>A0A6T1ZFH5_9EUGL</name>